<dbReference type="AlphaFoldDB" id="A0A542DVE5"/>
<keyword evidence="3" id="KW-1185">Reference proteome</keyword>
<feature type="transmembrane region" description="Helical" evidence="1">
    <location>
        <begin position="7"/>
        <end position="27"/>
    </location>
</feature>
<dbReference type="Proteomes" id="UP000317893">
    <property type="component" value="Unassembled WGS sequence"/>
</dbReference>
<sequence length="70" mass="7293">MKPGRIAVGAGVVVLGIVVASVNAWAFRAYPDSWGGPDIGGGFIQLCAYAAVVVGAVLLARGLRGRRRRR</sequence>
<reference evidence="2 3" key="1">
    <citation type="submission" date="2019-06" db="EMBL/GenBank/DDBJ databases">
        <title>Sequencing the genomes of 1000 actinobacteria strains.</title>
        <authorList>
            <person name="Klenk H.-P."/>
        </authorList>
    </citation>
    <scope>NUCLEOTIDE SEQUENCE [LARGE SCALE GENOMIC DNA]</scope>
    <source>
        <strain evidence="2 3">DSM 18607</strain>
    </source>
</reference>
<organism evidence="2 3">
    <name type="scientific">Lapillicoccus jejuensis</name>
    <dbReference type="NCBI Taxonomy" id="402171"/>
    <lineage>
        <taxon>Bacteria</taxon>
        <taxon>Bacillati</taxon>
        <taxon>Actinomycetota</taxon>
        <taxon>Actinomycetes</taxon>
        <taxon>Micrococcales</taxon>
        <taxon>Intrasporangiaceae</taxon>
        <taxon>Lapillicoccus</taxon>
    </lineage>
</organism>
<comment type="caution">
    <text evidence="2">The sequence shown here is derived from an EMBL/GenBank/DDBJ whole genome shotgun (WGS) entry which is preliminary data.</text>
</comment>
<evidence type="ECO:0000313" key="2">
    <source>
        <dbReference type="EMBL" id="TQJ07057.1"/>
    </source>
</evidence>
<accession>A0A542DVE5</accession>
<feature type="transmembrane region" description="Helical" evidence="1">
    <location>
        <begin position="39"/>
        <end position="60"/>
    </location>
</feature>
<gene>
    <name evidence="2" type="ORF">FB458_0103</name>
</gene>
<keyword evidence="1" id="KW-0472">Membrane</keyword>
<evidence type="ECO:0000256" key="1">
    <source>
        <dbReference type="SAM" id="Phobius"/>
    </source>
</evidence>
<keyword evidence="1" id="KW-0812">Transmembrane</keyword>
<name>A0A542DVE5_9MICO</name>
<dbReference type="EMBL" id="VFMN01000001">
    <property type="protein sequence ID" value="TQJ07057.1"/>
    <property type="molecule type" value="Genomic_DNA"/>
</dbReference>
<dbReference type="RefSeq" id="WP_141845821.1">
    <property type="nucleotide sequence ID" value="NZ_BAAAPR010000018.1"/>
</dbReference>
<keyword evidence="1" id="KW-1133">Transmembrane helix</keyword>
<evidence type="ECO:0000313" key="3">
    <source>
        <dbReference type="Proteomes" id="UP000317893"/>
    </source>
</evidence>
<proteinExistence type="predicted"/>
<protein>
    <submittedName>
        <fullName evidence="2">Uncharacterized protein</fullName>
    </submittedName>
</protein>